<evidence type="ECO:0000313" key="2">
    <source>
        <dbReference type="Proteomes" id="UP000006048"/>
    </source>
</evidence>
<dbReference type="Proteomes" id="UP000006048">
    <property type="component" value="Chromosome"/>
</dbReference>
<dbReference type="Gene3D" id="2.60.40.730">
    <property type="entry name" value="SOR catalytic domain"/>
    <property type="match status" value="1"/>
</dbReference>
<keyword evidence="2" id="KW-1185">Reference proteome</keyword>
<dbReference type="HOGENOM" id="CLU_1577817_0_0_12"/>
<gene>
    <name evidence="1" type="ordered locus">Turpa_4088</name>
</gene>
<protein>
    <recommendedName>
        <fullName evidence="3">Desulfoferrodoxin ferrous iron-binding domain-containing protein</fullName>
    </recommendedName>
</protein>
<dbReference type="SUPFAM" id="SSF49367">
    <property type="entry name" value="Superoxide reductase-like"/>
    <property type="match status" value="1"/>
</dbReference>
<name>I4BBR4_TURPD</name>
<dbReference type="EMBL" id="CP002959">
    <property type="protein sequence ID" value="AFM14721.1"/>
    <property type="molecule type" value="Genomic_DNA"/>
</dbReference>
<proteinExistence type="predicted"/>
<dbReference type="RefSeq" id="WP_014805196.1">
    <property type="nucleotide sequence ID" value="NC_018020.1"/>
</dbReference>
<evidence type="ECO:0008006" key="3">
    <source>
        <dbReference type="Google" id="ProtNLM"/>
    </source>
</evidence>
<dbReference type="GO" id="GO:0016491">
    <property type="term" value="F:oxidoreductase activity"/>
    <property type="evidence" value="ECO:0007669"/>
    <property type="project" value="InterPro"/>
</dbReference>
<accession>I4BBR4</accession>
<organism evidence="1 2">
    <name type="scientific">Turneriella parva (strain ATCC BAA-1111 / DSM 21527 / NCTC 11395 / H)</name>
    <name type="common">Leptospira parva</name>
    <dbReference type="NCBI Taxonomy" id="869212"/>
    <lineage>
        <taxon>Bacteria</taxon>
        <taxon>Pseudomonadati</taxon>
        <taxon>Spirochaetota</taxon>
        <taxon>Spirochaetia</taxon>
        <taxon>Leptospirales</taxon>
        <taxon>Leptospiraceae</taxon>
        <taxon>Turneriella</taxon>
    </lineage>
</organism>
<dbReference type="KEGG" id="tpx:Turpa_4088"/>
<dbReference type="GO" id="GO:0005506">
    <property type="term" value="F:iron ion binding"/>
    <property type="evidence" value="ECO:0007669"/>
    <property type="project" value="InterPro"/>
</dbReference>
<evidence type="ECO:0000313" key="1">
    <source>
        <dbReference type="EMBL" id="AFM14721.1"/>
    </source>
</evidence>
<reference evidence="1 2" key="1">
    <citation type="submission" date="2012-06" db="EMBL/GenBank/DDBJ databases">
        <title>The complete chromosome of genome of Turneriella parva DSM 21527.</title>
        <authorList>
            <consortium name="US DOE Joint Genome Institute (JGI-PGF)"/>
            <person name="Lucas S."/>
            <person name="Han J."/>
            <person name="Lapidus A."/>
            <person name="Bruce D."/>
            <person name="Goodwin L."/>
            <person name="Pitluck S."/>
            <person name="Peters L."/>
            <person name="Kyrpides N."/>
            <person name="Mavromatis K."/>
            <person name="Ivanova N."/>
            <person name="Mikhailova N."/>
            <person name="Chertkov O."/>
            <person name="Detter J.C."/>
            <person name="Tapia R."/>
            <person name="Han C."/>
            <person name="Land M."/>
            <person name="Hauser L."/>
            <person name="Markowitz V."/>
            <person name="Cheng J.-F."/>
            <person name="Hugenholtz P."/>
            <person name="Woyke T."/>
            <person name="Wu D."/>
            <person name="Gronow S."/>
            <person name="Wellnitz S."/>
            <person name="Brambilla E."/>
            <person name="Klenk H.-P."/>
            <person name="Eisen J.A."/>
        </authorList>
    </citation>
    <scope>NUCLEOTIDE SEQUENCE [LARGE SCALE GENOMIC DNA]</scope>
    <source>
        <strain evidence="2">ATCC BAA-1111 / DSM 21527 / NCTC 11395 / H</strain>
    </source>
</reference>
<sequence>MKKTKSTHFGYGRKPIAERSRAKFAKIILMSLAMGLSPWLVSCKDSNQTGDGPLIPQKEYSIGNAREWTEIEKEHAPTAKRSVHEGKPSVIVEVPLKNADQGHYIEKIGIMDMQGKELAVTTIKRERNPLTYAYFDIKLLPWSGKVKVFAKCNNHDLWVTEVRVSDLGV</sequence>
<dbReference type="AlphaFoldDB" id="I4BBR4"/>
<dbReference type="InterPro" id="IPR036073">
    <property type="entry name" value="Desulfoferrodoxin_Fe-bd_dom_sf"/>
</dbReference>
<dbReference type="STRING" id="869212.Turpa_4088"/>